<reference evidence="7" key="2">
    <citation type="submission" date="2025-05" db="UniProtKB">
        <authorList>
            <consortium name="Ensembl"/>
        </authorList>
    </citation>
    <scope>IDENTIFICATION</scope>
</reference>
<protein>
    <recommendedName>
        <fullName evidence="6">C2H2-type domain-containing protein</fullName>
    </recommendedName>
</protein>
<dbReference type="GO" id="GO:0000981">
    <property type="term" value="F:DNA-binding transcription factor activity, RNA polymerase II-specific"/>
    <property type="evidence" value="ECO:0007669"/>
    <property type="project" value="TreeGrafter"/>
</dbReference>
<dbReference type="FunFam" id="3.30.160.60:FF:000007">
    <property type="entry name" value="Basic krueppel-like factor 3"/>
    <property type="match status" value="1"/>
</dbReference>
<dbReference type="InterPro" id="IPR036236">
    <property type="entry name" value="Znf_C2H2_sf"/>
</dbReference>
<dbReference type="PROSITE" id="PS00028">
    <property type="entry name" value="ZINC_FINGER_C2H2_1"/>
    <property type="match status" value="1"/>
</dbReference>
<dbReference type="SUPFAM" id="SSF57667">
    <property type="entry name" value="beta-beta-alpha zinc fingers"/>
    <property type="match status" value="1"/>
</dbReference>
<keyword evidence="4" id="KW-0862">Zinc</keyword>
<keyword evidence="2" id="KW-0677">Repeat</keyword>
<accession>A0A4W2CFZ8</accession>
<dbReference type="OMA" id="LHTHIGN"/>
<keyword evidence="1" id="KW-0479">Metal-binding</keyword>
<keyword evidence="3 5" id="KW-0863">Zinc-finger</keyword>
<reference evidence="8 9" key="1">
    <citation type="submission" date="2018-11" db="EMBL/GenBank/DDBJ databases">
        <title>Haplotype-resolved cattle genomes.</title>
        <authorList>
            <person name="Low W.Y."/>
            <person name="Tearle R."/>
            <person name="Bickhart D.M."/>
            <person name="Rosen B.D."/>
            <person name="Koren S."/>
            <person name="Rhie A."/>
            <person name="Hiendleder S."/>
            <person name="Phillippy A.M."/>
            <person name="Smith T.P.L."/>
            <person name="Williams J.L."/>
        </authorList>
    </citation>
    <scope>NUCLEOTIDE SEQUENCE [LARGE SCALE GENOMIC DNA]</scope>
</reference>
<evidence type="ECO:0000256" key="2">
    <source>
        <dbReference type="ARBA" id="ARBA00022737"/>
    </source>
</evidence>
<dbReference type="GO" id="GO:0000978">
    <property type="term" value="F:RNA polymerase II cis-regulatory region sequence-specific DNA binding"/>
    <property type="evidence" value="ECO:0007669"/>
    <property type="project" value="TreeGrafter"/>
</dbReference>
<evidence type="ECO:0000313" key="8">
    <source>
        <dbReference type="Proteomes" id="UP000314981"/>
    </source>
</evidence>
<dbReference type="GO" id="GO:0008270">
    <property type="term" value="F:zinc ion binding"/>
    <property type="evidence" value="ECO:0007669"/>
    <property type="project" value="UniProtKB-KW"/>
</dbReference>
<dbReference type="Proteomes" id="UP000429181">
    <property type="component" value="Unassembled WGS sequence"/>
</dbReference>
<evidence type="ECO:0000313" key="9">
    <source>
        <dbReference type="Proteomes" id="UP000429181"/>
    </source>
</evidence>
<dbReference type="AlphaFoldDB" id="A0A4W2CFZ8"/>
<dbReference type="SMR" id="A0A4W2CFZ8"/>
<keyword evidence="8" id="KW-1185">Reference proteome</keyword>
<evidence type="ECO:0000313" key="7">
    <source>
        <dbReference type="Ensembl" id="ENSBIXP00000005227.1"/>
    </source>
</evidence>
<dbReference type="PANTHER" id="PTHR23235:SF117">
    <property type="entry name" value="KRUEPPEL-LIKE FACTOR 4"/>
    <property type="match status" value="1"/>
</dbReference>
<dbReference type="Gene3D" id="3.30.160.60">
    <property type="entry name" value="Classic Zinc Finger"/>
    <property type="match status" value="1"/>
</dbReference>
<dbReference type="GeneTree" id="ENSGT00940000156229"/>
<dbReference type="Proteomes" id="UP000314981">
    <property type="component" value="Unassembled WGS sequence"/>
</dbReference>
<dbReference type="STRING" id="30522.A0A4W2CFZ8"/>
<dbReference type="Ensembl" id="ENSBIXT00005015178.1">
    <property type="protein sequence ID" value="ENSBIXP00005000948.1"/>
    <property type="gene ID" value="ENSBIXG00005029675.1"/>
</dbReference>
<dbReference type="InterPro" id="IPR013087">
    <property type="entry name" value="Znf_C2H2_type"/>
</dbReference>
<feature type="domain" description="C2H2-type" evidence="6">
    <location>
        <begin position="92"/>
        <end position="121"/>
    </location>
</feature>
<evidence type="ECO:0000256" key="5">
    <source>
        <dbReference type="PROSITE-ProRule" id="PRU00042"/>
    </source>
</evidence>
<evidence type="ECO:0000256" key="4">
    <source>
        <dbReference type="ARBA" id="ARBA00022833"/>
    </source>
</evidence>
<dbReference type="PANTHER" id="PTHR23235">
    <property type="entry name" value="KRUEPPEL-LIKE TRANSCRIPTION FACTOR"/>
    <property type="match status" value="1"/>
</dbReference>
<evidence type="ECO:0000256" key="1">
    <source>
        <dbReference type="ARBA" id="ARBA00022723"/>
    </source>
</evidence>
<evidence type="ECO:0000256" key="3">
    <source>
        <dbReference type="ARBA" id="ARBA00022771"/>
    </source>
</evidence>
<evidence type="ECO:0000259" key="6">
    <source>
        <dbReference type="PROSITE" id="PS50157"/>
    </source>
</evidence>
<dbReference type="PROSITE" id="PS50157">
    <property type="entry name" value="ZINC_FINGER_C2H2_2"/>
    <property type="match status" value="1"/>
</dbReference>
<sequence length="140" mass="15848">MAVSDTLLLSFSTFKSSPAGRAKTLHLAGAPNKLIPPSSCMLEESKPKKGRRLWPQKTMATHTCDYRGYSKTYMKSFHLKAYLHTHTGEVPYHCNLDGCGWKFAHSDELTRHYCKHTWHDPFQCQNGTGHSQGQTTSLYT</sequence>
<name>A0A4W2CFZ8_BOBOX</name>
<organism evidence="7 8">
    <name type="scientific">Bos indicus x Bos taurus</name>
    <name type="common">Hybrid cattle</name>
    <dbReference type="NCBI Taxonomy" id="30522"/>
    <lineage>
        <taxon>Eukaryota</taxon>
        <taxon>Metazoa</taxon>
        <taxon>Chordata</taxon>
        <taxon>Craniata</taxon>
        <taxon>Vertebrata</taxon>
        <taxon>Euteleostomi</taxon>
        <taxon>Mammalia</taxon>
        <taxon>Eutheria</taxon>
        <taxon>Laurasiatheria</taxon>
        <taxon>Artiodactyla</taxon>
        <taxon>Ruminantia</taxon>
        <taxon>Pecora</taxon>
        <taxon>Bovidae</taxon>
        <taxon>Bovinae</taxon>
        <taxon>Bos</taxon>
    </lineage>
</organism>
<dbReference type="Ensembl" id="ENSBIXT00000006192.1">
    <property type="protein sequence ID" value="ENSBIXP00000005227.1"/>
    <property type="gene ID" value="ENSBIXG00000011464.1"/>
</dbReference>
<proteinExistence type="predicted"/>